<feature type="region of interest" description="Disordered" evidence="5">
    <location>
        <begin position="626"/>
        <end position="648"/>
    </location>
</feature>
<dbReference type="PROSITE" id="PS50004">
    <property type="entry name" value="C2"/>
    <property type="match status" value="1"/>
</dbReference>
<dbReference type="SMART" id="SM00239">
    <property type="entry name" value="C2"/>
    <property type="match status" value="1"/>
</dbReference>
<dbReference type="Proteomes" id="UP000037460">
    <property type="component" value="Unassembled WGS sequence"/>
</dbReference>
<gene>
    <name evidence="8" type="ORF">Ctob_005001</name>
</gene>
<feature type="region of interest" description="Disordered" evidence="5">
    <location>
        <begin position="182"/>
        <end position="256"/>
    </location>
</feature>
<evidence type="ECO:0000259" key="6">
    <source>
        <dbReference type="PROSITE" id="PS50004"/>
    </source>
</evidence>
<dbReference type="Gene3D" id="2.60.40.150">
    <property type="entry name" value="C2 domain"/>
    <property type="match status" value="1"/>
</dbReference>
<proteinExistence type="inferred from homology"/>
<evidence type="ECO:0000313" key="8">
    <source>
        <dbReference type="EMBL" id="KOO26306.1"/>
    </source>
</evidence>
<dbReference type="SMART" id="SM00332">
    <property type="entry name" value="PP2Cc"/>
    <property type="match status" value="1"/>
</dbReference>
<dbReference type="InterPro" id="IPR015655">
    <property type="entry name" value="PP2C"/>
</dbReference>
<dbReference type="EMBL" id="JWZX01002869">
    <property type="protein sequence ID" value="KOO26306.1"/>
    <property type="molecule type" value="Genomic_DNA"/>
</dbReference>
<organism evidence="8 9">
    <name type="scientific">Chrysochromulina tobinii</name>
    <dbReference type="NCBI Taxonomy" id="1460289"/>
    <lineage>
        <taxon>Eukaryota</taxon>
        <taxon>Haptista</taxon>
        <taxon>Haptophyta</taxon>
        <taxon>Prymnesiophyceae</taxon>
        <taxon>Prymnesiales</taxon>
        <taxon>Chrysochromulinaceae</taxon>
        <taxon>Chrysochromulina</taxon>
    </lineage>
</organism>
<dbReference type="PROSITE" id="PS51746">
    <property type="entry name" value="PPM_2"/>
    <property type="match status" value="1"/>
</dbReference>
<dbReference type="AlphaFoldDB" id="A0A0M0JI69"/>
<evidence type="ECO:0008006" key="10">
    <source>
        <dbReference type="Google" id="ProtNLM"/>
    </source>
</evidence>
<dbReference type="GO" id="GO:0046872">
    <property type="term" value="F:metal ion binding"/>
    <property type="evidence" value="ECO:0007669"/>
    <property type="project" value="UniProtKB-KW"/>
</dbReference>
<evidence type="ECO:0000259" key="7">
    <source>
        <dbReference type="PROSITE" id="PS51746"/>
    </source>
</evidence>
<dbReference type="Gene3D" id="3.60.40.10">
    <property type="entry name" value="PPM-type phosphatase domain"/>
    <property type="match status" value="1"/>
</dbReference>
<feature type="domain" description="PPM-type phosphatase" evidence="7">
    <location>
        <begin position="266"/>
        <end position="625"/>
    </location>
</feature>
<dbReference type="PROSITE" id="PS01032">
    <property type="entry name" value="PPM_1"/>
    <property type="match status" value="1"/>
</dbReference>
<evidence type="ECO:0000256" key="1">
    <source>
        <dbReference type="ARBA" id="ARBA00022723"/>
    </source>
</evidence>
<comment type="caution">
    <text evidence="8">The sequence shown here is derived from an EMBL/GenBank/DDBJ whole genome shotgun (WGS) entry which is preliminary data.</text>
</comment>
<dbReference type="GO" id="GO:0004722">
    <property type="term" value="F:protein serine/threonine phosphatase activity"/>
    <property type="evidence" value="ECO:0007669"/>
    <property type="project" value="InterPro"/>
</dbReference>
<dbReference type="InterPro" id="IPR000222">
    <property type="entry name" value="PP2C_BS"/>
</dbReference>
<dbReference type="InterPro" id="IPR035892">
    <property type="entry name" value="C2_domain_sf"/>
</dbReference>
<name>A0A0M0JI69_9EUKA</name>
<dbReference type="SUPFAM" id="SSF49562">
    <property type="entry name" value="C2 domain (Calcium/lipid-binding domain, CaLB)"/>
    <property type="match status" value="1"/>
</dbReference>
<evidence type="ECO:0000256" key="4">
    <source>
        <dbReference type="RuleBase" id="RU003465"/>
    </source>
</evidence>
<sequence>MSDPVWGELRVRCIEAQYDEEYLAGPPRTYCKLLLLETFKWRRRQHKTACEGLQPRWNDEFLFEDVCANSKLTIDVWNAADDPEEFLGKATIPLAEVVPARGGAPKAQVAPWFELMPGRVRLELRWTPYVDTERTLLDTPVMLTADDGGAPPPSPLPTGAPAPPPKPVASPAITRVQATSAVGTAAAMGSPGSPMETRMEEPVMPVRPGTAKPTPAKAPEVAPPRKTPQKSPQKSPRTVARGQLKAQEQAYEDDDFEDDFEDDEELFIEYTDRGGSGKENQDAYFVHRFDEKNAVLGVFDGHGPDHGKVAAWAAARAVKAFLIEHFKELATDPEGTMTRCFEQAHNSVFQAISSQPGVRVHQGLLVIDVDEEDWPLGYDAADGGTTASVAALLDGRTLVYAASGDSCSVLGVPSGKGNGHAVTDLVPEHSPTNMHDWVTYLQGTGVHCVFDHEAMFDNQPHNLLPIFTPTPNGGWEIAQSTMDKTKELGVGLKTARGDLAAVIMTPESGKFSQMMLGVTRSVGDFYHQTYGVTWRPEVVVKDLYAECMANDHSDGAVLIVASDGVWDHWTFDGCMEELLLPDAGPPGQPLTTAKRARAFFEKTRDMGEEAFGEGADNLTGVVVILPRPPPPPPTAPTKAGVTRDEFGA</sequence>
<dbReference type="InterPro" id="IPR001932">
    <property type="entry name" value="PPM-type_phosphatase-like_dom"/>
</dbReference>
<dbReference type="OrthoDB" id="10264738at2759"/>
<evidence type="ECO:0000256" key="5">
    <source>
        <dbReference type="SAM" id="MobiDB-lite"/>
    </source>
</evidence>
<feature type="compositionally biased region" description="Pro residues" evidence="5">
    <location>
        <begin position="626"/>
        <end position="635"/>
    </location>
</feature>
<evidence type="ECO:0000313" key="9">
    <source>
        <dbReference type="Proteomes" id="UP000037460"/>
    </source>
</evidence>
<dbReference type="Pfam" id="PF00481">
    <property type="entry name" value="PP2C"/>
    <property type="match status" value="1"/>
</dbReference>
<feature type="compositionally biased region" description="Low complexity" evidence="5">
    <location>
        <begin position="208"/>
        <end position="220"/>
    </location>
</feature>
<feature type="region of interest" description="Disordered" evidence="5">
    <location>
        <begin position="142"/>
        <end position="170"/>
    </location>
</feature>
<dbReference type="SUPFAM" id="SSF81606">
    <property type="entry name" value="PP2C-like"/>
    <property type="match status" value="1"/>
</dbReference>
<dbReference type="CDD" id="cd00030">
    <property type="entry name" value="C2"/>
    <property type="match status" value="1"/>
</dbReference>
<keyword evidence="2 4" id="KW-0378">Hydrolase</keyword>
<keyword evidence="3 4" id="KW-0904">Protein phosphatase</keyword>
<keyword evidence="1" id="KW-0479">Metal-binding</keyword>
<accession>A0A0M0JI69</accession>
<comment type="similarity">
    <text evidence="4">Belongs to the PP2C family.</text>
</comment>
<evidence type="ECO:0000256" key="3">
    <source>
        <dbReference type="ARBA" id="ARBA00022912"/>
    </source>
</evidence>
<evidence type="ECO:0000256" key="2">
    <source>
        <dbReference type="ARBA" id="ARBA00022801"/>
    </source>
</evidence>
<dbReference type="InterPro" id="IPR000008">
    <property type="entry name" value="C2_dom"/>
</dbReference>
<dbReference type="PANTHER" id="PTHR47992">
    <property type="entry name" value="PROTEIN PHOSPHATASE"/>
    <property type="match status" value="1"/>
</dbReference>
<reference evidence="9" key="1">
    <citation type="journal article" date="2015" name="PLoS Genet.">
        <title>Genome Sequence and Transcriptome Analyses of Chrysochromulina tobin: Metabolic Tools for Enhanced Algal Fitness in the Prominent Order Prymnesiales (Haptophyceae).</title>
        <authorList>
            <person name="Hovde B.T."/>
            <person name="Deodato C.R."/>
            <person name="Hunsperger H.M."/>
            <person name="Ryken S.A."/>
            <person name="Yost W."/>
            <person name="Jha R.K."/>
            <person name="Patterson J."/>
            <person name="Monnat R.J. Jr."/>
            <person name="Barlow S.B."/>
            <person name="Starkenburg S.R."/>
            <person name="Cattolico R.A."/>
        </authorList>
    </citation>
    <scope>NUCLEOTIDE SEQUENCE</scope>
    <source>
        <strain evidence="9">CCMP291</strain>
    </source>
</reference>
<protein>
    <recommendedName>
        <fullName evidence="10">PPM-type phosphatase domain-containing protein</fullName>
    </recommendedName>
</protein>
<dbReference type="InterPro" id="IPR036457">
    <property type="entry name" value="PPM-type-like_dom_sf"/>
</dbReference>
<keyword evidence="9" id="KW-1185">Reference proteome</keyword>
<feature type="domain" description="C2" evidence="6">
    <location>
        <begin position="1"/>
        <end position="108"/>
    </location>
</feature>
<dbReference type="Pfam" id="PF00168">
    <property type="entry name" value="C2"/>
    <property type="match status" value="1"/>
</dbReference>
<feature type="compositionally biased region" description="Pro residues" evidence="5">
    <location>
        <begin position="150"/>
        <end position="168"/>
    </location>
</feature>